<keyword evidence="5" id="KW-1278">Translocase</keyword>
<evidence type="ECO:0000256" key="8">
    <source>
        <dbReference type="ARBA" id="ARBA00023027"/>
    </source>
</evidence>
<dbReference type="Pfam" id="PF13510">
    <property type="entry name" value="Fer2_4"/>
    <property type="match status" value="1"/>
</dbReference>
<dbReference type="PROSITE" id="PS00641">
    <property type="entry name" value="COMPLEX1_75K_1"/>
    <property type="match status" value="1"/>
</dbReference>
<dbReference type="InterPro" id="IPR001041">
    <property type="entry name" value="2Fe-2S_ferredoxin-type"/>
</dbReference>
<dbReference type="PROSITE" id="PS51669">
    <property type="entry name" value="4FE4S_MOW_BIS_MGD"/>
    <property type="match status" value="1"/>
</dbReference>
<comment type="caution">
    <text evidence="12">The sequence shown here is derived from an EMBL/GenBank/DDBJ whole genome shotgun (WGS) entry which is preliminary data.</text>
</comment>
<evidence type="ECO:0000256" key="6">
    <source>
        <dbReference type="ARBA" id="ARBA00023004"/>
    </source>
</evidence>
<keyword evidence="6" id="KW-0408">Iron</keyword>
<dbReference type="RefSeq" id="WP_311661392.1">
    <property type="nucleotide sequence ID" value="NZ_JAVRHT010000001.1"/>
</dbReference>
<dbReference type="PANTHER" id="PTHR43105:SF13">
    <property type="entry name" value="NADH-UBIQUINONE OXIDOREDUCTASE 75 KDA SUBUNIT, MITOCHONDRIAL"/>
    <property type="match status" value="1"/>
</dbReference>
<dbReference type="InterPro" id="IPR000283">
    <property type="entry name" value="NADH_UbQ_OxRdtase_75kDa_su_CS"/>
</dbReference>
<evidence type="ECO:0000256" key="5">
    <source>
        <dbReference type="ARBA" id="ARBA00022967"/>
    </source>
</evidence>
<comment type="cofactor">
    <cofactor evidence="9">
        <name>[2Fe-2S] cluster</name>
        <dbReference type="ChEBI" id="CHEBI:190135"/>
    </cofactor>
</comment>
<name>A0ABU3BM99_9BACT</name>
<evidence type="ECO:0000256" key="9">
    <source>
        <dbReference type="ARBA" id="ARBA00034078"/>
    </source>
</evidence>
<evidence type="ECO:0000256" key="4">
    <source>
        <dbReference type="ARBA" id="ARBA00022723"/>
    </source>
</evidence>
<dbReference type="InterPro" id="IPR006963">
    <property type="entry name" value="Mopterin_OxRdtase_4Fe-4S_dom"/>
</dbReference>
<keyword evidence="8" id="KW-0520">NAD</keyword>
<dbReference type="SUPFAM" id="SSF54862">
    <property type="entry name" value="4Fe-4S ferredoxins"/>
    <property type="match status" value="1"/>
</dbReference>
<reference evidence="12 13" key="1">
    <citation type="submission" date="2023-09" db="EMBL/GenBank/DDBJ databases">
        <authorList>
            <person name="Rey-Velasco X."/>
        </authorList>
    </citation>
    <scope>NUCLEOTIDE SEQUENCE [LARGE SCALE GENOMIC DNA]</scope>
    <source>
        <strain evidence="12 13">F394</strain>
    </source>
</reference>
<protein>
    <submittedName>
        <fullName evidence="12">2Fe-2S iron-sulfur cluster-binding protein</fullName>
    </submittedName>
</protein>
<feature type="domain" description="4Fe-4S His(Cys)3-ligated-type" evidence="11">
    <location>
        <begin position="102"/>
        <end position="141"/>
    </location>
</feature>
<comment type="cofactor">
    <cofactor evidence="1">
        <name>[4Fe-4S] cluster</name>
        <dbReference type="ChEBI" id="CHEBI:49883"/>
    </cofactor>
</comment>
<keyword evidence="7" id="KW-0411">Iron-sulfur</keyword>
<dbReference type="Pfam" id="PF10588">
    <property type="entry name" value="NADH-G_4Fe-4S_3"/>
    <property type="match status" value="1"/>
</dbReference>
<comment type="similarity">
    <text evidence="2">Belongs to the complex I 75 kDa subunit family.</text>
</comment>
<dbReference type="Gene3D" id="3.10.20.740">
    <property type="match status" value="1"/>
</dbReference>
<keyword evidence="3" id="KW-0004">4Fe-4S</keyword>
<dbReference type="SUPFAM" id="SSF53706">
    <property type="entry name" value="Formate dehydrogenase/DMSO reductase, domains 1-3"/>
    <property type="match status" value="1"/>
</dbReference>
<organism evidence="12 13">
    <name type="scientific">Rubrivirga litoralis</name>
    <dbReference type="NCBI Taxonomy" id="3075598"/>
    <lineage>
        <taxon>Bacteria</taxon>
        <taxon>Pseudomonadati</taxon>
        <taxon>Rhodothermota</taxon>
        <taxon>Rhodothermia</taxon>
        <taxon>Rhodothermales</taxon>
        <taxon>Rubricoccaceae</taxon>
        <taxon>Rubrivirga</taxon>
    </lineage>
</organism>
<evidence type="ECO:0000256" key="3">
    <source>
        <dbReference type="ARBA" id="ARBA00022485"/>
    </source>
</evidence>
<keyword evidence="13" id="KW-1185">Reference proteome</keyword>
<evidence type="ECO:0000256" key="1">
    <source>
        <dbReference type="ARBA" id="ARBA00001966"/>
    </source>
</evidence>
<dbReference type="SUPFAM" id="SSF54292">
    <property type="entry name" value="2Fe-2S ferredoxin-like"/>
    <property type="match status" value="1"/>
</dbReference>
<dbReference type="PANTHER" id="PTHR43105">
    <property type="entry name" value="RESPIRATORY NITRATE REDUCTASE"/>
    <property type="match status" value="1"/>
</dbReference>
<dbReference type="Gene3D" id="3.30.70.20">
    <property type="match status" value="1"/>
</dbReference>
<dbReference type="InterPro" id="IPR036010">
    <property type="entry name" value="2Fe-2S_ferredoxin-like_sf"/>
</dbReference>
<dbReference type="SMART" id="SM00929">
    <property type="entry name" value="NADH-G_4Fe-4S_3"/>
    <property type="match status" value="1"/>
</dbReference>
<evidence type="ECO:0000259" key="11">
    <source>
        <dbReference type="PROSITE" id="PS51839"/>
    </source>
</evidence>
<evidence type="ECO:0000256" key="2">
    <source>
        <dbReference type="ARBA" id="ARBA00005404"/>
    </source>
</evidence>
<proteinExistence type="inferred from homology"/>
<dbReference type="EMBL" id="JAVRHT010000001">
    <property type="protein sequence ID" value="MDT0630351.1"/>
    <property type="molecule type" value="Genomic_DNA"/>
</dbReference>
<dbReference type="InterPro" id="IPR019574">
    <property type="entry name" value="NADH_UbQ_OxRdtase_Gsu_4Fe4S-bd"/>
</dbReference>
<gene>
    <name evidence="12" type="ORF">RM540_01205</name>
</gene>
<dbReference type="CDD" id="cd00207">
    <property type="entry name" value="fer2"/>
    <property type="match status" value="1"/>
</dbReference>
<keyword evidence="4" id="KW-0479">Metal-binding</keyword>
<dbReference type="InterPro" id="IPR054351">
    <property type="entry name" value="NADH_UbQ_OxRdtase_ferredoxin"/>
</dbReference>
<dbReference type="PROSITE" id="PS51839">
    <property type="entry name" value="4FE4S_HC3"/>
    <property type="match status" value="1"/>
</dbReference>
<dbReference type="Pfam" id="PF22117">
    <property type="entry name" value="Fer4_Nqo3"/>
    <property type="match status" value="1"/>
</dbReference>
<sequence>MPQVHIDGQTYEFEEGEKVLQFCLDHGTEIPHFCYHPALSVPANCRQCLVKTGTPMFDRETKEPVLDDDGNQKINYAPKLMPSCSLDMTDGMVVHTQLSEVEVANAQAENLEIMLINHPLDCPICDQAGQCPLQIQAYKYGPEGSRFEFEKVHKPKRVQLGPNVVLDAERCINCTRCTRFTAEVTETHQLTIINRGDNNYPMTAPGESFDDAYSMCTTDICPVGALTEDYFRFQARVWEMDKTPTVSDFDGTGTNVTVWTKNNEVLRITPRENLDVNEYWMPDVARLVYKTYNEDRASGPHLNGRPTTWETARNEAAALLREGGADTLFLGSPYATVEDNYLLMRLAEAVGAAPPRFVDRRGQQEGDDFLVSSDPAPNTEGCRRLGMEPADPALLAGGVASARLVYVLHEDLVGDGLVSAADLDGTPVVLHPTHTTNQTPSTVSLPITMSVETIGTYVNEDGRAQLLRPAKMVRAMNRALMMALGTGMGRSARVGTPFDRWHDEDNKIDCLPGWAVLPEVASVLGHPMSYKSPAAVMAEVAGRGGFDGATHGAMGTLGVPLETSDAGEEVPALGA</sequence>
<evidence type="ECO:0000256" key="7">
    <source>
        <dbReference type="ARBA" id="ARBA00023014"/>
    </source>
</evidence>
<accession>A0ABU3BM99</accession>
<evidence type="ECO:0000313" key="13">
    <source>
        <dbReference type="Proteomes" id="UP001267426"/>
    </source>
</evidence>
<dbReference type="Pfam" id="PF22151">
    <property type="entry name" value="Fer4_NDSU1"/>
    <property type="match status" value="1"/>
</dbReference>
<evidence type="ECO:0000259" key="10">
    <source>
        <dbReference type="PROSITE" id="PS51669"/>
    </source>
</evidence>
<dbReference type="PROSITE" id="PS00643">
    <property type="entry name" value="COMPLEX1_75K_3"/>
    <property type="match status" value="1"/>
</dbReference>
<dbReference type="Proteomes" id="UP001267426">
    <property type="component" value="Unassembled WGS sequence"/>
</dbReference>
<dbReference type="InterPro" id="IPR050123">
    <property type="entry name" value="Prok_molybdopt-oxidoreductase"/>
</dbReference>
<feature type="domain" description="4Fe-4S Mo/W bis-MGD-type" evidence="10">
    <location>
        <begin position="240"/>
        <end position="296"/>
    </location>
</feature>
<evidence type="ECO:0000313" key="12">
    <source>
        <dbReference type="EMBL" id="MDT0630351.1"/>
    </source>
</evidence>